<dbReference type="Gene3D" id="3.10.450.50">
    <property type="match status" value="1"/>
</dbReference>
<evidence type="ECO:0000256" key="1">
    <source>
        <dbReference type="ARBA" id="ARBA00009570"/>
    </source>
</evidence>
<organism evidence="5">
    <name type="scientific">Pseudomonas putida</name>
    <name type="common">Arthrobacter siderocapsulatus</name>
    <dbReference type="NCBI Taxonomy" id="303"/>
    <lineage>
        <taxon>Bacteria</taxon>
        <taxon>Pseudomonadati</taxon>
        <taxon>Pseudomonadota</taxon>
        <taxon>Gammaproteobacteria</taxon>
        <taxon>Pseudomonadales</taxon>
        <taxon>Pseudomonadaceae</taxon>
        <taxon>Pseudomonas</taxon>
    </lineage>
</organism>
<evidence type="ECO:0000313" key="5">
    <source>
        <dbReference type="EMBL" id="BAA12808.1"/>
    </source>
</evidence>
<dbReference type="PANTHER" id="PTHR41534:SF1">
    <property type="entry name" value="BLR3401 PROTEIN"/>
    <property type="match status" value="1"/>
</dbReference>
<keyword evidence="4" id="KW-0560">Oxidoreductase</keyword>
<proteinExistence type="inferred from homology"/>
<dbReference type="CDD" id="cd00667">
    <property type="entry name" value="ring_hydroxylating_dioxygenases_beta"/>
    <property type="match status" value="1"/>
</dbReference>
<keyword evidence="5" id="KW-0614">Plasmid</keyword>
<name>P95532_PSEPU</name>
<keyword evidence="2" id="KW-0058">Aromatic hydrocarbons catabolism</keyword>
<keyword evidence="3 5" id="KW-0223">Dioxygenase</keyword>
<protein>
    <submittedName>
        <fullName evidence="5">Small subunit of terminal dioxygenase</fullName>
    </submittedName>
</protein>
<dbReference type="InterPro" id="IPR032710">
    <property type="entry name" value="NTF2-like_dom_sf"/>
</dbReference>
<evidence type="ECO:0000256" key="3">
    <source>
        <dbReference type="ARBA" id="ARBA00022964"/>
    </source>
</evidence>
<dbReference type="Pfam" id="PF00866">
    <property type="entry name" value="Ring_hydroxyl_B"/>
    <property type="match status" value="1"/>
</dbReference>
<gene>
    <name evidence="5" type="primary">tdnA2</name>
</gene>
<dbReference type="EMBL" id="D85415">
    <property type="protein sequence ID" value="BAA12808.1"/>
    <property type="molecule type" value="Genomic_DNA"/>
</dbReference>
<dbReference type="InterPro" id="IPR000391">
    <property type="entry name" value="Rng_hydr_dOase-bsu"/>
</dbReference>
<dbReference type="GO" id="GO:0051213">
    <property type="term" value="F:dioxygenase activity"/>
    <property type="evidence" value="ECO:0007669"/>
    <property type="project" value="UniProtKB-KW"/>
</dbReference>
<evidence type="ECO:0000256" key="4">
    <source>
        <dbReference type="ARBA" id="ARBA00023002"/>
    </source>
</evidence>
<dbReference type="PANTHER" id="PTHR41534">
    <property type="entry name" value="BLR3401 PROTEIN"/>
    <property type="match status" value="1"/>
</dbReference>
<dbReference type="SUPFAM" id="SSF54427">
    <property type="entry name" value="NTF2-like"/>
    <property type="match status" value="1"/>
</dbReference>
<reference evidence="5" key="1">
    <citation type="journal article" date="1997" name="J. Bacteriol.">
        <title>Nucleotide sequences and regulational analysis of genes involved in conversion of aniline to catechol in Pseudomonas putida UCC22(pTDN1).</title>
        <authorList>
            <person name="Fukumori F."/>
            <person name="Saint C.P."/>
        </authorList>
    </citation>
    <scope>NUCLEOTIDE SEQUENCE</scope>
    <source>
        <strain evidence="5">UCC22</strain>
        <plasmid evidence="5">pTDN1</plasmid>
    </source>
</reference>
<geneLocation type="plasmid" evidence="5">
    <name>pTDN1</name>
</geneLocation>
<dbReference type="GO" id="GO:0019380">
    <property type="term" value="P:3-phenylpropionate catabolic process"/>
    <property type="evidence" value="ECO:0007669"/>
    <property type="project" value="TreeGrafter"/>
</dbReference>
<sequence>MSTATQQPAAGRQGYRHQPPSLYVVASFYDWLVDVSADLARAVVREPGTVEAARERDIVRMLTVEARLLDQGALTQDAYVQWLALFAEECAYWIPAVSPAPDPRCSVTLEFHDRRRLLDRVTRLGTGLAFSQFPTSRTARQFSGLEVWASPGRSDEWRARYSFTLVESREGHGRVLAGWNGFVLRETEAGLSIVLKQVNLIDSDRPQGNNSFFL</sequence>
<evidence type="ECO:0000256" key="2">
    <source>
        <dbReference type="ARBA" id="ARBA00022797"/>
    </source>
</evidence>
<comment type="similarity">
    <text evidence="1">Belongs to the bacterial ring-hydroxylating dioxygenase beta subunit family.</text>
</comment>
<accession>P95532</accession>
<dbReference type="AlphaFoldDB" id="P95532"/>